<comment type="caution">
    <text evidence="2">The sequence shown here is derived from an EMBL/GenBank/DDBJ whole genome shotgun (WGS) entry which is preliminary data.</text>
</comment>
<dbReference type="SUPFAM" id="SSF54909">
    <property type="entry name" value="Dimeric alpha+beta barrel"/>
    <property type="match status" value="1"/>
</dbReference>
<dbReference type="Pfam" id="PF01037">
    <property type="entry name" value="AsnC_trans_reg"/>
    <property type="match status" value="1"/>
</dbReference>
<evidence type="ECO:0000259" key="1">
    <source>
        <dbReference type="Pfam" id="PF01037"/>
    </source>
</evidence>
<dbReference type="InterPro" id="IPR019887">
    <property type="entry name" value="Tscrpt_reg_AsnC/Lrp_C"/>
</dbReference>
<dbReference type="InterPro" id="IPR011008">
    <property type="entry name" value="Dimeric_a/b-barrel"/>
</dbReference>
<dbReference type="Proteomes" id="UP001165498">
    <property type="component" value="Unassembled WGS sequence"/>
</dbReference>
<evidence type="ECO:0000313" key="3">
    <source>
        <dbReference type="Proteomes" id="UP001165498"/>
    </source>
</evidence>
<accession>A0ABT1QST6</accession>
<organism evidence="2 3">
    <name type="scientific">Tahibacter harae</name>
    <dbReference type="NCBI Taxonomy" id="2963937"/>
    <lineage>
        <taxon>Bacteria</taxon>
        <taxon>Pseudomonadati</taxon>
        <taxon>Pseudomonadota</taxon>
        <taxon>Gammaproteobacteria</taxon>
        <taxon>Lysobacterales</taxon>
        <taxon>Rhodanobacteraceae</taxon>
        <taxon>Tahibacter</taxon>
    </lineage>
</organism>
<reference evidence="2" key="1">
    <citation type="submission" date="2022-07" db="EMBL/GenBank/DDBJ databases">
        <title>Tahibacter sp., a new gammaproteobacterium isolated from the silt sample collected at pig farm.</title>
        <authorList>
            <person name="Chen H."/>
        </authorList>
    </citation>
    <scope>NUCLEOTIDE SEQUENCE</scope>
    <source>
        <strain evidence="2">P2K</strain>
    </source>
</reference>
<dbReference type="EMBL" id="JANFQO010000009">
    <property type="protein sequence ID" value="MCQ4165361.1"/>
    <property type="molecule type" value="Genomic_DNA"/>
</dbReference>
<name>A0ABT1QST6_9GAMM</name>
<feature type="domain" description="Transcription regulator AsnC/Lrp ligand binding" evidence="1">
    <location>
        <begin position="6"/>
        <end position="43"/>
    </location>
</feature>
<protein>
    <submittedName>
        <fullName evidence="2">Lrp/AsnC ligand binding domain-containing protein</fullName>
    </submittedName>
</protein>
<keyword evidence="3" id="KW-1185">Reference proteome</keyword>
<sequence length="56" mass="6275">MHTPDMFVLIVLAADMQAVDAFARRNLVDDPNVRGFTTQVVFERVKTGTLVPLRDS</sequence>
<gene>
    <name evidence="2" type="ORF">NM961_11635</name>
</gene>
<dbReference type="RefSeq" id="WP_255914517.1">
    <property type="nucleotide sequence ID" value="NZ_JANFQO010000009.1"/>
</dbReference>
<proteinExistence type="predicted"/>
<evidence type="ECO:0000313" key="2">
    <source>
        <dbReference type="EMBL" id="MCQ4165361.1"/>
    </source>
</evidence>